<keyword evidence="2" id="KW-1185">Reference proteome</keyword>
<gene>
    <name evidence="1" type="ORF">JX265_010514</name>
</gene>
<comment type="caution">
    <text evidence="1">The sequence shown here is derived from an EMBL/GenBank/DDBJ whole genome shotgun (WGS) entry which is preliminary data.</text>
</comment>
<protein>
    <submittedName>
        <fullName evidence="1">Uncharacterized protein</fullName>
    </submittedName>
</protein>
<dbReference type="Proteomes" id="UP000829685">
    <property type="component" value="Unassembled WGS sequence"/>
</dbReference>
<sequence>MAAVLPPPPPPGPGAGQGPAGVFHRYENLPAELVNMIWDQYRLDPGVVHHHLLVHVHPGTRTMPRAYLCTDPFHRTVNDNPMVNRNPRHHPPTIGIPFSNGVVRHKIELPRGIRHRRPTTTWARRWDGYPQFRDLAVDMSPPHVYVHRHHDVFYFDNEFSYTANHYPHVQIARRTPLQFLSSHMSWGATRNAGELAAGGRFSWMRRIGKLAMRMERHPAPGYFARWFIDNAARIIALCTTLRRLYIVIDSLRPGCTLLSNLDDDNTAGRDGFVSYRTFLYRHRYARQFVPGHFCNCVLPPPELFDGAFPTLVRPPWMQDDTLLINLGIDVIIMLIRTSNAPYLANNWDFRHLEIRWVVDNS</sequence>
<dbReference type="AlphaFoldDB" id="A0A9P9WE27"/>
<evidence type="ECO:0000313" key="2">
    <source>
        <dbReference type="Proteomes" id="UP000829685"/>
    </source>
</evidence>
<reference evidence="1" key="1">
    <citation type="submission" date="2021-03" db="EMBL/GenBank/DDBJ databases">
        <title>Revisited historic fungal species revealed as producer of novel bioactive compounds through whole genome sequencing and comparative genomics.</title>
        <authorList>
            <person name="Vignolle G.A."/>
            <person name="Hochenegger N."/>
            <person name="Mach R.L."/>
            <person name="Mach-Aigner A.R."/>
            <person name="Javad Rahimi M."/>
            <person name="Salim K.A."/>
            <person name="Chan C.M."/>
            <person name="Lim L.B.L."/>
            <person name="Cai F."/>
            <person name="Druzhinina I.S."/>
            <person name="U'Ren J.M."/>
            <person name="Derntl C."/>
        </authorList>
    </citation>
    <scope>NUCLEOTIDE SEQUENCE</scope>
    <source>
        <strain evidence="1">TUCIM 5799</strain>
    </source>
</reference>
<accession>A0A9P9WE27</accession>
<evidence type="ECO:0000313" key="1">
    <source>
        <dbReference type="EMBL" id="KAI1859037.1"/>
    </source>
</evidence>
<proteinExistence type="predicted"/>
<name>A0A9P9WE27_9PEZI</name>
<dbReference type="EMBL" id="JAFIMR010000035">
    <property type="protein sequence ID" value="KAI1859037.1"/>
    <property type="molecule type" value="Genomic_DNA"/>
</dbReference>
<organism evidence="1 2">
    <name type="scientific">Neoarthrinium moseri</name>
    <dbReference type="NCBI Taxonomy" id="1658444"/>
    <lineage>
        <taxon>Eukaryota</taxon>
        <taxon>Fungi</taxon>
        <taxon>Dikarya</taxon>
        <taxon>Ascomycota</taxon>
        <taxon>Pezizomycotina</taxon>
        <taxon>Sordariomycetes</taxon>
        <taxon>Xylariomycetidae</taxon>
        <taxon>Amphisphaeriales</taxon>
        <taxon>Apiosporaceae</taxon>
        <taxon>Neoarthrinium</taxon>
    </lineage>
</organism>